<dbReference type="Proteomes" id="UP000039865">
    <property type="component" value="Unassembled WGS sequence"/>
</dbReference>
<dbReference type="EMBL" id="CCKQ01015217">
    <property type="protein sequence ID" value="CDW87024.1"/>
    <property type="molecule type" value="Genomic_DNA"/>
</dbReference>
<dbReference type="OMA" id="NCANDEN"/>
<dbReference type="PANTHER" id="PTHR23294">
    <property type="entry name" value="ET TRANSLATION PRODUCT-RELATED"/>
    <property type="match status" value="1"/>
</dbReference>
<dbReference type="InParanoid" id="A0A078AXX2"/>
<dbReference type="Pfam" id="PF07690">
    <property type="entry name" value="MFS_1"/>
    <property type="match status" value="1"/>
</dbReference>
<dbReference type="PANTHER" id="PTHR23294:SF0">
    <property type="entry name" value="UNC93-LIKE PROTEIN MFSD11"/>
    <property type="match status" value="1"/>
</dbReference>
<keyword evidence="2 5" id="KW-0812">Transmembrane</keyword>
<evidence type="ECO:0000256" key="4">
    <source>
        <dbReference type="ARBA" id="ARBA00023136"/>
    </source>
</evidence>
<keyword evidence="7" id="KW-1185">Reference proteome</keyword>
<dbReference type="InterPro" id="IPR051617">
    <property type="entry name" value="UNC-93-like_regulator"/>
</dbReference>
<evidence type="ECO:0000256" key="1">
    <source>
        <dbReference type="ARBA" id="ARBA00004141"/>
    </source>
</evidence>
<organism evidence="6 7">
    <name type="scientific">Stylonychia lemnae</name>
    <name type="common">Ciliate</name>
    <dbReference type="NCBI Taxonomy" id="5949"/>
    <lineage>
        <taxon>Eukaryota</taxon>
        <taxon>Sar</taxon>
        <taxon>Alveolata</taxon>
        <taxon>Ciliophora</taxon>
        <taxon>Intramacronucleata</taxon>
        <taxon>Spirotrichea</taxon>
        <taxon>Stichotrichia</taxon>
        <taxon>Sporadotrichida</taxon>
        <taxon>Oxytrichidae</taxon>
        <taxon>Stylonychinae</taxon>
        <taxon>Stylonychia</taxon>
    </lineage>
</organism>
<accession>A0A078AXX2</accession>
<comment type="subcellular location">
    <subcellularLocation>
        <location evidence="1">Membrane</location>
        <topology evidence="1">Multi-pass membrane protein</topology>
    </subcellularLocation>
</comment>
<evidence type="ECO:0000256" key="2">
    <source>
        <dbReference type="ARBA" id="ARBA00022692"/>
    </source>
</evidence>
<evidence type="ECO:0000256" key="5">
    <source>
        <dbReference type="SAM" id="Phobius"/>
    </source>
</evidence>
<dbReference type="SUPFAM" id="SSF103473">
    <property type="entry name" value="MFS general substrate transporter"/>
    <property type="match status" value="1"/>
</dbReference>
<evidence type="ECO:0000313" key="7">
    <source>
        <dbReference type="Proteomes" id="UP000039865"/>
    </source>
</evidence>
<dbReference type="GO" id="GO:0016020">
    <property type="term" value="C:membrane"/>
    <property type="evidence" value="ECO:0007669"/>
    <property type="project" value="UniProtKB-SubCell"/>
</dbReference>
<feature type="transmembrane region" description="Helical" evidence="5">
    <location>
        <begin position="184"/>
        <end position="204"/>
    </location>
</feature>
<feature type="transmembrane region" description="Helical" evidence="5">
    <location>
        <begin position="77"/>
        <end position="95"/>
    </location>
</feature>
<sequence>MTSSSKKYQNLEKVTIISIGFFLTFTGTGSSANLAAKAQQDNGFDSLGLYQNATAYFIYIVSSFFGTAFVKKFGSKLTLFFGAACYLINIIEQILPALYAQQPENRDKQFYFRKGFIYSMGILAGVINGIGSGVIWTAQGEYVSNCANDENKGFFFSYFYFIYMSSQIAGNIIAAIVLENSQLTTYYIVMSIIMVVGCLLFLFLQKPIKSQTDILKSARCSGHFQYANFQKNGLYAAFNDFNRYQCNNIHW</sequence>
<dbReference type="OrthoDB" id="196103at2759"/>
<dbReference type="AlphaFoldDB" id="A0A078AXX2"/>
<evidence type="ECO:0000313" key="6">
    <source>
        <dbReference type="EMBL" id="CDW87024.1"/>
    </source>
</evidence>
<dbReference type="InterPro" id="IPR011701">
    <property type="entry name" value="MFS"/>
</dbReference>
<gene>
    <name evidence="6" type="primary">Contig11452.g12251</name>
    <name evidence="6" type="ORF">STYLEM_16126</name>
</gene>
<feature type="transmembrane region" description="Helical" evidence="5">
    <location>
        <begin position="53"/>
        <end position="70"/>
    </location>
</feature>
<proteinExistence type="predicted"/>
<dbReference type="GO" id="GO:0022857">
    <property type="term" value="F:transmembrane transporter activity"/>
    <property type="evidence" value="ECO:0007669"/>
    <property type="project" value="InterPro"/>
</dbReference>
<protein>
    <submittedName>
        <fullName evidence="6">Major facilitator superfamily protein</fullName>
    </submittedName>
</protein>
<name>A0A078AXX2_STYLE</name>
<dbReference type="InterPro" id="IPR036259">
    <property type="entry name" value="MFS_trans_sf"/>
</dbReference>
<keyword evidence="4 5" id="KW-0472">Membrane</keyword>
<feature type="transmembrane region" description="Helical" evidence="5">
    <location>
        <begin position="158"/>
        <end position="178"/>
    </location>
</feature>
<keyword evidence="3 5" id="KW-1133">Transmembrane helix</keyword>
<reference evidence="6 7" key="1">
    <citation type="submission" date="2014-06" db="EMBL/GenBank/DDBJ databases">
        <authorList>
            <person name="Swart Estienne"/>
        </authorList>
    </citation>
    <scope>NUCLEOTIDE SEQUENCE [LARGE SCALE GENOMIC DNA]</scope>
    <source>
        <strain evidence="6 7">130c</strain>
    </source>
</reference>
<evidence type="ECO:0000256" key="3">
    <source>
        <dbReference type="ARBA" id="ARBA00022989"/>
    </source>
</evidence>
<feature type="transmembrane region" description="Helical" evidence="5">
    <location>
        <begin position="115"/>
        <end position="138"/>
    </location>
</feature>
<dbReference type="Gene3D" id="1.20.1250.20">
    <property type="entry name" value="MFS general substrate transporter like domains"/>
    <property type="match status" value="1"/>
</dbReference>